<proteinExistence type="predicted"/>
<protein>
    <submittedName>
        <fullName evidence="1">Uncharacterized protein</fullName>
    </submittedName>
</protein>
<sequence length="327" mass="36519">MRHYFVLFLVLGFGIFVGSFLPQIVSATQLRARLSRLDHDEHHEQKFLIAKTSQSTSTLPSENSGEMSKDGTEGSKGKQEKLAGLVRQGGDLVDRPTQLFVDGDFLKRDRRKPFMELPPEAECDPLAHVNVLISEGSEGQQGRDRTTREIEKAGFKASVRFWPSQKPEFNQGLSKELVQALGHRKIYETILLEKWACATIFEDNVTLADDFVSRVTAITVTESIPPFDVILWGWCPGKESSNLGDKSGKPQLPQLTYGQPGPCLFAYTVSLQGALLLSQANTPIKFKADEALNGAVWDPTVRPRVDKSRNRLGGSYWHVVPMMAFQR</sequence>
<name>A0ABP0K7P2_9DINO</name>
<dbReference type="EMBL" id="CAXAMM010010224">
    <property type="protein sequence ID" value="CAK9022718.1"/>
    <property type="molecule type" value="Genomic_DNA"/>
</dbReference>
<accession>A0ABP0K7P2</accession>
<evidence type="ECO:0000313" key="2">
    <source>
        <dbReference type="Proteomes" id="UP001642464"/>
    </source>
</evidence>
<evidence type="ECO:0000313" key="1">
    <source>
        <dbReference type="EMBL" id="CAK9022718.1"/>
    </source>
</evidence>
<gene>
    <name evidence="1" type="ORF">SCF082_LOCUS15920</name>
</gene>
<organism evidence="1 2">
    <name type="scientific">Durusdinium trenchii</name>
    <dbReference type="NCBI Taxonomy" id="1381693"/>
    <lineage>
        <taxon>Eukaryota</taxon>
        <taxon>Sar</taxon>
        <taxon>Alveolata</taxon>
        <taxon>Dinophyceae</taxon>
        <taxon>Suessiales</taxon>
        <taxon>Symbiodiniaceae</taxon>
        <taxon>Durusdinium</taxon>
    </lineage>
</organism>
<reference evidence="1 2" key="1">
    <citation type="submission" date="2024-02" db="EMBL/GenBank/DDBJ databases">
        <authorList>
            <person name="Chen Y."/>
            <person name="Shah S."/>
            <person name="Dougan E. K."/>
            <person name="Thang M."/>
            <person name="Chan C."/>
        </authorList>
    </citation>
    <scope>NUCLEOTIDE SEQUENCE [LARGE SCALE GENOMIC DNA]</scope>
</reference>
<dbReference type="Proteomes" id="UP001642464">
    <property type="component" value="Unassembled WGS sequence"/>
</dbReference>
<keyword evidence="2" id="KW-1185">Reference proteome</keyword>
<comment type="caution">
    <text evidence="1">The sequence shown here is derived from an EMBL/GenBank/DDBJ whole genome shotgun (WGS) entry which is preliminary data.</text>
</comment>